<organism evidence="1 2">
    <name type="scientific">Paramuricea clavata</name>
    <name type="common">Red gorgonian</name>
    <name type="synonym">Violescent sea-whip</name>
    <dbReference type="NCBI Taxonomy" id="317549"/>
    <lineage>
        <taxon>Eukaryota</taxon>
        <taxon>Metazoa</taxon>
        <taxon>Cnidaria</taxon>
        <taxon>Anthozoa</taxon>
        <taxon>Octocorallia</taxon>
        <taxon>Malacalcyonacea</taxon>
        <taxon>Plexauridae</taxon>
        <taxon>Paramuricea</taxon>
    </lineage>
</organism>
<gene>
    <name evidence="1" type="ORF">PACLA_8A001338</name>
</gene>
<name>A0A6S7KKN2_PARCT</name>
<dbReference type="AlphaFoldDB" id="A0A6S7KKN2"/>
<reference evidence="1" key="1">
    <citation type="submission" date="2020-04" db="EMBL/GenBank/DDBJ databases">
        <authorList>
            <person name="Alioto T."/>
            <person name="Alioto T."/>
            <person name="Gomez Garrido J."/>
        </authorList>
    </citation>
    <scope>NUCLEOTIDE SEQUENCE</scope>
    <source>
        <strain evidence="1">A484AB</strain>
    </source>
</reference>
<dbReference type="EMBL" id="CACRXK020015747">
    <property type="protein sequence ID" value="CAB4028813.1"/>
    <property type="molecule type" value="Genomic_DNA"/>
</dbReference>
<comment type="caution">
    <text evidence="1">The sequence shown here is derived from an EMBL/GenBank/DDBJ whole genome shotgun (WGS) entry which is preliminary data.</text>
</comment>
<proteinExistence type="predicted"/>
<dbReference type="Proteomes" id="UP001152795">
    <property type="component" value="Unassembled WGS sequence"/>
</dbReference>
<evidence type="ECO:0000313" key="2">
    <source>
        <dbReference type="Proteomes" id="UP001152795"/>
    </source>
</evidence>
<sequence length="175" mass="19919">MDDGRRPWTIWTSIVQVLLEETKKKKQLQTDSMNDLPAKVNLDSHRFHFNVTYYKEVLGVLKSISASKAAGLDNIPPKLVKDAAEELATSFTTLVNRSLTCGLFPTAEKAAKYHQFISLKIKRLLTTTDPFQCYQCFQKYWKESSIIACHTTLRKTIFLKIPSMDFVKSGQPSTP</sequence>
<accession>A0A6S7KKN2</accession>
<protein>
    <submittedName>
        <fullName evidence="1">Uncharacterized protein</fullName>
    </submittedName>
</protein>
<evidence type="ECO:0000313" key="1">
    <source>
        <dbReference type="EMBL" id="CAB4028813.1"/>
    </source>
</evidence>
<keyword evidence="2" id="KW-1185">Reference proteome</keyword>